<proteinExistence type="inferred from homology"/>
<evidence type="ECO:0000256" key="7">
    <source>
        <dbReference type="ARBA" id="ARBA00048670"/>
    </source>
</evidence>
<dbReference type="InterPro" id="IPR004789">
    <property type="entry name" value="Acetalactate_synth_ssu"/>
</dbReference>
<keyword evidence="5 8" id="KW-0028">Amino-acid biosynthesis</keyword>
<dbReference type="UniPathway" id="UPA00049">
    <property type="reaction ID" value="UER00059"/>
</dbReference>
<dbReference type="GO" id="GO:0005829">
    <property type="term" value="C:cytosol"/>
    <property type="evidence" value="ECO:0007669"/>
    <property type="project" value="TreeGrafter"/>
</dbReference>
<accession>A0A7I9VPC1</accession>
<dbReference type="PANTHER" id="PTHR30239">
    <property type="entry name" value="ACETOLACTATE SYNTHASE SMALL SUBUNIT"/>
    <property type="match status" value="1"/>
</dbReference>
<keyword evidence="6 8" id="KW-0100">Branched-chain amino acid biosynthesis</keyword>
<protein>
    <recommendedName>
        <fullName evidence="8">Acetolactate synthase small subunit</fullName>
        <shortName evidence="8">AHAS</shortName>
        <shortName evidence="8">ALS</shortName>
        <ecNumber evidence="8">2.2.1.6</ecNumber>
    </recommendedName>
    <alternativeName>
        <fullName evidence="8">Acetohydroxy-acid synthase small subunit</fullName>
    </alternativeName>
</protein>
<evidence type="ECO:0000256" key="2">
    <source>
        <dbReference type="ARBA" id="ARBA00005025"/>
    </source>
</evidence>
<comment type="caution">
    <text evidence="10">The sequence shown here is derived from an EMBL/GenBank/DDBJ whole genome shotgun (WGS) entry which is preliminary data.</text>
</comment>
<dbReference type="Pfam" id="PF22629">
    <property type="entry name" value="ACT_AHAS_ss"/>
    <property type="match status" value="1"/>
</dbReference>
<keyword evidence="8" id="KW-0808">Transferase</keyword>
<dbReference type="InterPro" id="IPR039557">
    <property type="entry name" value="AHAS_ACT"/>
</dbReference>
<dbReference type="AlphaFoldDB" id="A0A7I9VPC1"/>
<dbReference type="InterPro" id="IPR002912">
    <property type="entry name" value="ACT_dom"/>
</dbReference>
<dbReference type="NCBIfam" id="TIGR00119">
    <property type="entry name" value="acolac_sm"/>
    <property type="match status" value="1"/>
</dbReference>
<comment type="catalytic activity">
    <reaction evidence="7 8">
        <text>2 pyruvate + H(+) = (2S)-2-acetolactate + CO2</text>
        <dbReference type="Rhea" id="RHEA:25249"/>
        <dbReference type="ChEBI" id="CHEBI:15361"/>
        <dbReference type="ChEBI" id="CHEBI:15378"/>
        <dbReference type="ChEBI" id="CHEBI:16526"/>
        <dbReference type="ChEBI" id="CHEBI:58476"/>
        <dbReference type="EC" id="2.2.1.6"/>
    </reaction>
</comment>
<dbReference type="InterPro" id="IPR019455">
    <property type="entry name" value="Acetolactate_synth_ssu_C"/>
</dbReference>
<comment type="pathway">
    <text evidence="2 8">Amino-acid biosynthesis; L-valine biosynthesis; L-valine from pyruvate: step 1/4.</text>
</comment>
<dbReference type="EMBL" id="BJTG01000007">
    <property type="protein sequence ID" value="GEJ58266.1"/>
    <property type="molecule type" value="Genomic_DNA"/>
</dbReference>
<dbReference type="GO" id="GO:1990610">
    <property type="term" value="F:acetolactate synthase regulator activity"/>
    <property type="evidence" value="ECO:0007669"/>
    <property type="project" value="UniProtKB-UniRule"/>
</dbReference>
<comment type="subunit">
    <text evidence="4 8">Dimer of large and small chains.</text>
</comment>
<dbReference type="NCBIfam" id="NF008864">
    <property type="entry name" value="PRK11895.1"/>
    <property type="match status" value="1"/>
</dbReference>
<sequence length="180" mass="19979">MVEKIEQLPSGNIHTLSLLVENKPAVLQRIAGLFARRGYNIESLAVGPTERPEYSRMTVVVRLTQRPVEQAIRQLQKLIPVIEVKELSPNDKIERELVLIKIKTPEKNHAELRAIADTYEAQIVDVSPDALMIEATGTAAKLDALEERLAVFGITELCRSGAIALERGFKTLAPPHLKEG</sequence>
<gene>
    <name evidence="10" type="primary">ilvH</name>
    <name evidence="10" type="ORF">AMYX_30070</name>
</gene>
<dbReference type="Proteomes" id="UP000503640">
    <property type="component" value="Unassembled WGS sequence"/>
</dbReference>
<evidence type="ECO:0000256" key="8">
    <source>
        <dbReference type="RuleBase" id="RU368092"/>
    </source>
</evidence>
<evidence type="ECO:0000259" key="9">
    <source>
        <dbReference type="PROSITE" id="PS51671"/>
    </source>
</evidence>
<evidence type="ECO:0000313" key="11">
    <source>
        <dbReference type="Proteomes" id="UP000503640"/>
    </source>
</evidence>
<evidence type="ECO:0000256" key="1">
    <source>
        <dbReference type="ARBA" id="ARBA00004974"/>
    </source>
</evidence>
<organism evidence="10 11">
    <name type="scientific">Anaeromyxobacter diazotrophicus</name>
    <dbReference type="NCBI Taxonomy" id="2590199"/>
    <lineage>
        <taxon>Bacteria</taxon>
        <taxon>Pseudomonadati</taxon>
        <taxon>Myxococcota</taxon>
        <taxon>Myxococcia</taxon>
        <taxon>Myxococcales</taxon>
        <taxon>Cystobacterineae</taxon>
        <taxon>Anaeromyxobacteraceae</taxon>
        <taxon>Anaeromyxobacter</taxon>
    </lineage>
</organism>
<dbReference type="FunFam" id="3.30.70.260:FF:000001">
    <property type="entry name" value="Acetolactate synthase, small subunit"/>
    <property type="match status" value="1"/>
</dbReference>
<reference evidence="11" key="1">
    <citation type="journal article" date="2020" name="Appl. Environ. Microbiol.">
        <title>Diazotrophic Anaeromyxobacter Isolates from Soils.</title>
        <authorList>
            <person name="Masuda Y."/>
            <person name="Yamanaka H."/>
            <person name="Xu Z.X."/>
            <person name="Shiratori Y."/>
            <person name="Aono T."/>
            <person name="Amachi S."/>
            <person name="Senoo K."/>
            <person name="Itoh H."/>
        </authorList>
    </citation>
    <scope>NUCLEOTIDE SEQUENCE [LARGE SCALE GENOMIC DNA]</scope>
    <source>
        <strain evidence="11">R267</strain>
    </source>
</reference>
<dbReference type="Gene3D" id="3.30.70.1150">
    <property type="entry name" value="ACT-like. Chain A, domain 2"/>
    <property type="match status" value="1"/>
</dbReference>
<comment type="similarity">
    <text evidence="3 8">Belongs to the acetolactate synthase small subunit family.</text>
</comment>
<comment type="function">
    <text evidence="8">Catalyzes the conversion of 2 pyruvate molecules into acetolactate in the first common step of the biosynthetic pathway of the branched-amino acids such as leucine, isoleucine, and valine.</text>
</comment>
<dbReference type="Gene3D" id="3.30.70.260">
    <property type="match status" value="1"/>
</dbReference>
<feature type="domain" description="ACT" evidence="9">
    <location>
        <begin position="15"/>
        <end position="89"/>
    </location>
</feature>
<dbReference type="GO" id="GO:0003984">
    <property type="term" value="F:acetolactate synthase activity"/>
    <property type="evidence" value="ECO:0007669"/>
    <property type="project" value="UniProtKB-UniRule"/>
</dbReference>
<dbReference type="InterPro" id="IPR045865">
    <property type="entry name" value="ACT-like_dom_sf"/>
</dbReference>
<dbReference type="SUPFAM" id="SSF55021">
    <property type="entry name" value="ACT-like"/>
    <property type="match status" value="2"/>
</dbReference>
<dbReference type="GO" id="GO:0009099">
    <property type="term" value="P:L-valine biosynthetic process"/>
    <property type="evidence" value="ECO:0007669"/>
    <property type="project" value="UniProtKB-UniRule"/>
</dbReference>
<dbReference type="RefSeq" id="WP_176066658.1">
    <property type="nucleotide sequence ID" value="NZ_BJTG01000007.1"/>
</dbReference>
<dbReference type="InterPro" id="IPR054480">
    <property type="entry name" value="AHAS_small-like_ACT"/>
</dbReference>
<evidence type="ECO:0000313" key="10">
    <source>
        <dbReference type="EMBL" id="GEJ58266.1"/>
    </source>
</evidence>
<dbReference type="GO" id="GO:0009097">
    <property type="term" value="P:isoleucine biosynthetic process"/>
    <property type="evidence" value="ECO:0007669"/>
    <property type="project" value="UniProtKB-UniRule"/>
</dbReference>
<evidence type="ECO:0000256" key="3">
    <source>
        <dbReference type="ARBA" id="ARBA00006341"/>
    </source>
</evidence>
<dbReference type="Pfam" id="PF10369">
    <property type="entry name" value="ALS_ss_C"/>
    <property type="match status" value="1"/>
</dbReference>
<dbReference type="PANTHER" id="PTHR30239:SF0">
    <property type="entry name" value="ACETOLACTATE SYNTHASE SMALL SUBUNIT 1, CHLOROPLASTIC"/>
    <property type="match status" value="1"/>
</dbReference>
<evidence type="ECO:0000256" key="4">
    <source>
        <dbReference type="ARBA" id="ARBA00011744"/>
    </source>
</evidence>
<dbReference type="InterPro" id="IPR027271">
    <property type="entry name" value="Acetolactate_synth/TF_NikR_C"/>
</dbReference>
<name>A0A7I9VPC1_9BACT</name>
<comment type="pathway">
    <text evidence="1 8">Amino-acid biosynthesis; L-isoleucine biosynthesis; L-isoleucine from 2-oxobutanoate: step 1/4.</text>
</comment>
<dbReference type="EC" id="2.2.1.6" evidence="8"/>
<dbReference type="PROSITE" id="PS51671">
    <property type="entry name" value="ACT"/>
    <property type="match status" value="1"/>
</dbReference>
<dbReference type="CDD" id="cd04878">
    <property type="entry name" value="ACT_AHAS"/>
    <property type="match status" value="1"/>
</dbReference>
<dbReference type="UniPathway" id="UPA00047">
    <property type="reaction ID" value="UER00055"/>
</dbReference>
<evidence type="ECO:0000256" key="6">
    <source>
        <dbReference type="ARBA" id="ARBA00023304"/>
    </source>
</evidence>
<evidence type="ECO:0000256" key="5">
    <source>
        <dbReference type="ARBA" id="ARBA00022605"/>
    </source>
</evidence>
<keyword evidence="11" id="KW-1185">Reference proteome</keyword>